<dbReference type="PANTHER" id="PTHR30404">
    <property type="entry name" value="N-ACETYLMURAMOYL-L-ALANINE AMIDASE"/>
    <property type="match status" value="1"/>
</dbReference>
<dbReference type="GO" id="GO:0030288">
    <property type="term" value="C:outer membrane-bounded periplasmic space"/>
    <property type="evidence" value="ECO:0007669"/>
    <property type="project" value="TreeGrafter"/>
</dbReference>
<evidence type="ECO:0000259" key="2">
    <source>
        <dbReference type="SMART" id="SM00646"/>
    </source>
</evidence>
<protein>
    <recommendedName>
        <fullName evidence="2">MurNAc-LAA domain-containing protein</fullName>
    </recommendedName>
</protein>
<dbReference type="Pfam" id="PF01520">
    <property type="entry name" value="Amidase_3"/>
    <property type="match status" value="1"/>
</dbReference>
<feature type="non-terminal residue" evidence="3">
    <location>
        <position position="1"/>
    </location>
</feature>
<dbReference type="GO" id="GO:0008745">
    <property type="term" value="F:N-acetylmuramoyl-L-alanine amidase activity"/>
    <property type="evidence" value="ECO:0007669"/>
    <property type="project" value="InterPro"/>
</dbReference>
<evidence type="ECO:0000313" key="3">
    <source>
        <dbReference type="EMBL" id="SVB83263.1"/>
    </source>
</evidence>
<reference evidence="3" key="1">
    <citation type="submission" date="2018-05" db="EMBL/GenBank/DDBJ databases">
        <authorList>
            <person name="Lanie J.A."/>
            <person name="Ng W.-L."/>
            <person name="Kazmierczak K.M."/>
            <person name="Andrzejewski T.M."/>
            <person name="Davidsen T.M."/>
            <person name="Wayne K.J."/>
            <person name="Tettelin H."/>
            <person name="Glass J.I."/>
            <person name="Rusch D."/>
            <person name="Podicherti R."/>
            <person name="Tsui H.-C.T."/>
            <person name="Winkler M.E."/>
        </authorList>
    </citation>
    <scope>NUCLEOTIDE SEQUENCE</scope>
</reference>
<proteinExistence type="predicted"/>
<keyword evidence="1" id="KW-0378">Hydrolase</keyword>
<dbReference type="SMART" id="SM00646">
    <property type="entry name" value="Ami_3"/>
    <property type="match status" value="1"/>
</dbReference>
<sequence length="307" mass="34397">VLPGEKLIVSKTKPPSYSKKVNGTEWVSLERWGKLHKGWYGRIQKGNHTIHRLVVSGMRFDLLPKRRLITCQGMQIWMGFGPEMIGGNLFVHNLDIKKHLAPLAAGMPGLGRIAVIDAGHGKDNQGTRSVYNKAYEKDYVLDWALRLKPLLERKGWRVFLTRTADKSMSLTERVKFADKVKASLFISLHLNAASRPVRGLETYCIAPVGMPSHFTRGNPDPVGSKLPNNPWDAASFQLAARVHNQVLLKCRMTDRGVRRVRFMSVIKGQKRPAILVEGGYLSNPTEAQKIDQKAYRQKLAEGIAAAL</sequence>
<gene>
    <name evidence="3" type="ORF">METZ01_LOCUS236117</name>
</gene>
<organism evidence="3">
    <name type="scientific">marine metagenome</name>
    <dbReference type="NCBI Taxonomy" id="408172"/>
    <lineage>
        <taxon>unclassified sequences</taxon>
        <taxon>metagenomes</taxon>
        <taxon>ecological metagenomes</taxon>
    </lineage>
</organism>
<evidence type="ECO:0000256" key="1">
    <source>
        <dbReference type="ARBA" id="ARBA00022801"/>
    </source>
</evidence>
<dbReference type="CDD" id="cd02696">
    <property type="entry name" value="MurNAc-LAA"/>
    <property type="match status" value="1"/>
</dbReference>
<dbReference type="AlphaFoldDB" id="A0A382H932"/>
<dbReference type="InterPro" id="IPR002508">
    <property type="entry name" value="MurNAc-LAA_cat"/>
</dbReference>
<dbReference type="GO" id="GO:0009253">
    <property type="term" value="P:peptidoglycan catabolic process"/>
    <property type="evidence" value="ECO:0007669"/>
    <property type="project" value="InterPro"/>
</dbReference>
<dbReference type="InterPro" id="IPR050695">
    <property type="entry name" value="N-acetylmuramoyl_amidase_3"/>
</dbReference>
<dbReference type="EMBL" id="UINC01059631">
    <property type="protein sequence ID" value="SVB83263.1"/>
    <property type="molecule type" value="Genomic_DNA"/>
</dbReference>
<name>A0A382H932_9ZZZZ</name>
<dbReference type="SUPFAM" id="SSF53187">
    <property type="entry name" value="Zn-dependent exopeptidases"/>
    <property type="match status" value="1"/>
</dbReference>
<feature type="domain" description="MurNAc-LAA" evidence="2">
    <location>
        <begin position="174"/>
        <end position="307"/>
    </location>
</feature>
<dbReference type="PANTHER" id="PTHR30404:SF0">
    <property type="entry name" value="N-ACETYLMURAMOYL-L-ALANINE AMIDASE AMIC"/>
    <property type="match status" value="1"/>
</dbReference>
<accession>A0A382H932</accession>
<dbReference type="Gene3D" id="3.40.630.40">
    <property type="entry name" value="Zn-dependent exopeptidases"/>
    <property type="match status" value="1"/>
</dbReference>